<dbReference type="AlphaFoldDB" id="A0A2A2SAP9"/>
<evidence type="ECO:0000313" key="2">
    <source>
        <dbReference type="Proteomes" id="UP000218151"/>
    </source>
</evidence>
<protein>
    <submittedName>
        <fullName evidence="1">Uncharacterized protein</fullName>
    </submittedName>
</protein>
<name>A0A2A2SAP9_9SPHN</name>
<comment type="caution">
    <text evidence="1">The sequence shown here is derived from an EMBL/GenBank/DDBJ whole genome shotgun (WGS) entry which is preliminary data.</text>
</comment>
<evidence type="ECO:0000313" key="1">
    <source>
        <dbReference type="EMBL" id="PAX06326.1"/>
    </source>
</evidence>
<gene>
    <name evidence="1" type="ORF">CKY28_17735</name>
</gene>
<dbReference type="Proteomes" id="UP000218151">
    <property type="component" value="Unassembled WGS sequence"/>
</dbReference>
<sequence>MAKQSIGALAGWKRSEVEHGVVLALQLVRSADAYRERDFDVVEVTMNDRQLRSLARDLIRAAHARGLDLHARPAWWRFWRRRRRR</sequence>
<proteinExistence type="predicted"/>
<dbReference type="OrthoDB" id="7579292at2"/>
<reference evidence="2" key="1">
    <citation type="submission" date="2017-09" db="EMBL/GenBank/DDBJ databases">
        <authorList>
            <person name="Feng G."/>
            <person name="Zhu H."/>
        </authorList>
    </citation>
    <scope>NUCLEOTIDE SEQUENCE [LARGE SCALE GENOMIC DNA]</scope>
    <source>
        <strain evidence="2">1PNM-20</strain>
    </source>
</reference>
<keyword evidence="2" id="KW-1185">Reference proteome</keyword>
<dbReference type="RefSeq" id="WP_095999732.1">
    <property type="nucleotide sequence ID" value="NZ_NSLI01000008.1"/>
</dbReference>
<accession>A0A2A2SAP9</accession>
<dbReference type="EMBL" id="NSLI01000008">
    <property type="protein sequence ID" value="PAX06326.1"/>
    <property type="molecule type" value="Genomic_DNA"/>
</dbReference>
<organism evidence="1 2">
    <name type="scientific">Sphingomonas lenta</name>
    <dbReference type="NCBI Taxonomy" id="1141887"/>
    <lineage>
        <taxon>Bacteria</taxon>
        <taxon>Pseudomonadati</taxon>
        <taxon>Pseudomonadota</taxon>
        <taxon>Alphaproteobacteria</taxon>
        <taxon>Sphingomonadales</taxon>
        <taxon>Sphingomonadaceae</taxon>
        <taxon>Sphingomonas</taxon>
    </lineage>
</organism>